<dbReference type="GO" id="GO:0071555">
    <property type="term" value="P:cell wall organization"/>
    <property type="evidence" value="ECO:0007669"/>
    <property type="project" value="TreeGrafter"/>
</dbReference>
<comment type="caution">
    <text evidence="3">The sequence shown here is derived from an EMBL/GenBank/DDBJ whole genome shotgun (WGS) entry which is preliminary data.</text>
</comment>
<evidence type="ECO:0000259" key="1">
    <source>
        <dbReference type="Pfam" id="PF00905"/>
    </source>
</evidence>
<evidence type="ECO:0000313" key="3">
    <source>
        <dbReference type="EMBL" id="MBO2988684.1"/>
    </source>
</evidence>
<feature type="domain" description="Penicillin-binding protein transpeptidase" evidence="1">
    <location>
        <begin position="155"/>
        <end position="472"/>
    </location>
</feature>
<dbReference type="SUPFAM" id="SSF56519">
    <property type="entry name" value="Penicillin binding protein dimerisation domain"/>
    <property type="match status" value="1"/>
</dbReference>
<dbReference type="SUPFAM" id="SSF56601">
    <property type="entry name" value="beta-lactamase/transpeptidase-like"/>
    <property type="match status" value="1"/>
</dbReference>
<dbReference type="Proteomes" id="UP000668403">
    <property type="component" value="Unassembled WGS sequence"/>
</dbReference>
<dbReference type="GO" id="GO:0008658">
    <property type="term" value="F:penicillin binding"/>
    <property type="evidence" value="ECO:0007669"/>
    <property type="project" value="InterPro"/>
</dbReference>
<dbReference type="InterPro" id="IPR050515">
    <property type="entry name" value="Beta-lactam/transpept"/>
</dbReference>
<dbReference type="InterPro" id="IPR001460">
    <property type="entry name" value="PCN-bd_Tpept"/>
</dbReference>
<dbReference type="AlphaFoldDB" id="A0A939QGY4"/>
<evidence type="ECO:0000259" key="2">
    <source>
        <dbReference type="Pfam" id="PF21922"/>
    </source>
</evidence>
<dbReference type="InterPro" id="IPR012338">
    <property type="entry name" value="Beta-lactam/transpept-like"/>
</dbReference>
<dbReference type="Gene3D" id="3.90.1310.10">
    <property type="entry name" value="Penicillin-binding protein 2a (Domain 2)"/>
    <property type="match status" value="1"/>
</dbReference>
<evidence type="ECO:0000313" key="4">
    <source>
        <dbReference type="Proteomes" id="UP000668403"/>
    </source>
</evidence>
<dbReference type="Pfam" id="PF21922">
    <property type="entry name" value="PBP_dimer_2"/>
    <property type="match status" value="1"/>
</dbReference>
<dbReference type="PANTHER" id="PTHR30627:SF24">
    <property type="entry name" value="PENICILLIN-BINDING PROTEIN 4B"/>
    <property type="match status" value="1"/>
</dbReference>
<dbReference type="Pfam" id="PF00905">
    <property type="entry name" value="Transpeptidase"/>
    <property type="match status" value="1"/>
</dbReference>
<sequence length="493" mass="52516">MNKQLKFLTRTVFGMFLVLFFAVTMIQFVSADELRSNELNNRTVKNSYDIERGSILVDGNPIAYSTPTDDDFKYQRQYENGPLWAPITGYFSNTQGLTGIESAMNQDLAGIGDAQFFSRFMNTVSGVEPQGSSVELTIDSAAQAAAAEGMDGLEGAVVALEPKTGKVLALVSTPSFDPNLLSSNDDADIITNYRQYEEDPARPLTNRAIGGDLYHPGSTYKLLTAAAAIENGEATPSTEFANPRTLQLPQSSAEMQNSTRETCDSGSKVSMERALVLSCNIPFAELAMSMDSGDVPAMARDFGFGQDVEIPLSVTPSDAPEPDGQAQVALSSIGQLDVRATPLQMAMVSAGIANGGQVMNPQLVNQVITPDLRVERDFSAEQFSRPISESTASTLTDMMTKVVSESDGTGHLAAIDGVDVAGKTGTAENGKDDAGEDLPYTLWFTGFAPADDPEVAVAVVIADGGGEAYGYEGSTYELPTQIGKQVMEAVLSE</sequence>
<proteinExistence type="predicted"/>
<reference evidence="3" key="1">
    <citation type="submission" date="2021-03" db="EMBL/GenBank/DDBJ databases">
        <title>Leucobacter chromiisoli sp. nov., isolated from chromium-containing soil of chemical plant.</title>
        <authorList>
            <person name="Xu Z."/>
        </authorList>
    </citation>
    <scope>NUCLEOTIDE SEQUENCE</scope>
    <source>
        <strain evidence="3">K 70/01</strain>
    </source>
</reference>
<dbReference type="GO" id="GO:0005886">
    <property type="term" value="C:plasma membrane"/>
    <property type="evidence" value="ECO:0007669"/>
    <property type="project" value="TreeGrafter"/>
</dbReference>
<accession>A0A939QGY4</accession>
<keyword evidence="4" id="KW-1185">Reference proteome</keyword>
<organism evidence="3 4">
    <name type="scientific">Leucobacter tardus</name>
    <dbReference type="NCBI Taxonomy" id="501483"/>
    <lineage>
        <taxon>Bacteria</taxon>
        <taxon>Bacillati</taxon>
        <taxon>Actinomycetota</taxon>
        <taxon>Actinomycetes</taxon>
        <taxon>Micrococcales</taxon>
        <taxon>Microbacteriaceae</taxon>
        <taxon>Leucobacter</taxon>
    </lineage>
</organism>
<dbReference type="GO" id="GO:0071972">
    <property type="term" value="F:peptidoglycan L,D-transpeptidase activity"/>
    <property type="evidence" value="ECO:0007669"/>
    <property type="project" value="TreeGrafter"/>
</dbReference>
<dbReference type="InterPro" id="IPR054120">
    <property type="entry name" value="PBPA_dimer"/>
</dbReference>
<name>A0A939QGY4_9MICO</name>
<protein>
    <submittedName>
        <fullName evidence="3">Penicillin-binding protein 2</fullName>
    </submittedName>
</protein>
<dbReference type="Gene3D" id="3.40.710.10">
    <property type="entry name" value="DD-peptidase/beta-lactamase superfamily"/>
    <property type="match status" value="1"/>
</dbReference>
<dbReference type="EMBL" id="JAGFBF010000001">
    <property type="protein sequence ID" value="MBO2988684.1"/>
    <property type="molecule type" value="Genomic_DNA"/>
</dbReference>
<gene>
    <name evidence="3" type="ORF">J4H85_01540</name>
</gene>
<feature type="domain" description="Penicillin binding protein A dimerisation" evidence="2">
    <location>
        <begin position="52"/>
        <end position="134"/>
    </location>
</feature>
<dbReference type="RefSeq" id="WP_208236233.1">
    <property type="nucleotide sequence ID" value="NZ_BAAAQU010000001.1"/>
</dbReference>
<dbReference type="PANTHER" id="PTHR30627">
    <property type="entry name" value="PEPTIDOGLYCAN D,D-TRANSPEPTIDASE"/>
    <property type="match status" value="1"/>
</dbReference>
<dbReference type="InterPro" id="IPR036138">
    <property type="entry name" value="PBP_dimer_sf"/>
</dbReference>